<name>A0A7G7CPG2_9CORY</name>
<evidence type="ECO:0000256" key="5">
    <source>
        <dbReference type="SAM" id="Phobius"/>
    </source>
</evidence>
<protein>
    <submittedName>
        <fullName evidence="7">RDD family protein</fullName>
    </submittedName>
</protein>
<evidence type="ECO:0000313" key="8">
    <source>
        <dbReference type="Proteomes" id="UP000515743"/>
    </source>
</evidence>
<comment type="subcellular location">
    <subcellularLocation>
        <location evidence="1">Membrane</location>
        <topology evidence="1">Multi-pass membrane protein</topology>
    </subcellularLocation>
</comment>
<evidence type="ECO:0000256" key="3">
    <source>
        <dbReference type="ARBA" id="ARBA00022989"/>
    </source>
</evidence>
<reference evidence="7 8" key="1">
    <citation type="submission" date="2020-07" db="EMBL/GenBank/DDBJ databases">
        <title>Complete genome and description of Corynebacterium incognita strain Marseille-Q3630 sp. nov.</title>
        <authorList>
            <person name="Boxberger M."/>
        </authorList>
    </citation>
    <scope>NUCLEOTIDE SEQUENCE [LARGE SCALE GENOMIC DNA]</scope>
    <source>
        <strain evidence="7 8">Marseille-Q3630</strain>
    </source>
</reference>
<evidence type="ECO:0000256" key="1">
    <source>
        <dbReference type="ARBA" id="ARBA00004141"/>
    </source>
</evidence>
<keyword evidence="2 5" id="KW-0812">Transmembrane</keyword>
<keyword evidence="4 5" id="KW-0472">Membrane</keyword>
<dbReference type="Proteomes" id="UP000515743">
    <property type="component" value="Chromosome"/>
</dbReference>
<sequence>MRWTPQLSSNLRLLARRAVGMWLDIFIASLIPVLIYWLLIAVGSLADPNAGVYALTWATGILAFAYRVWCESQGRPSLGHNATKVEVIGSKDLATAAQRNAWILLMPIHDVVAFIVALGICIMVLFNRAHVGDIWARTTVIEREY</sequence>
<evidence type="ECO:0000259" key="6">
    <source>
        <dbReference type="Pfam" id="PF06271"/>
    </source>
</evidence>
<dbReference type="GO" id="GO:0016020">
    <property type="term" value="C:membrane"/>
    <property type="evidence" value="ECO:0007669"/>
    <property type="project" value="UniProtKB-SubCell"/>
</dbReference>
<organism evidence="7 8">
    <name type="scientific">Corynebacterium incognita</name>
    <dbReference type="NCBI Taxonomy" id="2754725"/>
    <lineage>
        <taxon>Bacteria</taxon>
        <taxon>Bacillati</taxon>
        <taxon>Actinomycetota</taxon>
        <taxon>Actinomycetes</taxon>
        <taxon>Mycobacteriales</taxon>
        <taxon>Corynebacteriaceae</taxon>
        <taxon>Corynebacterium</taxon>
    </lineage>
</organism>
<evidence type="ECO:0000256" key="2">
    <source>
        <dbReference type="ARBA" id="ARBA00022692"/>
    </source>
</evidence>
<dbReference type="EMBL" id="CP059404">
    <property type="protein sequence ID" value="QNE89478.1"/>
    <property type="molecule type" value="Genomic_DNA"/>
</dbReference>
<accession>A0A7G7CPG2</accession>
<keyword evidence="8" id="KW-1185">Reference proteome</keyword>
<dbReference type="RefSeq" id="WP_185175852.1">
    <property type="nucleotide sequence ID" value="NZ_CP059404.1"/>
</dbReference>
<evidence type="ECO:0000256" key="4">
    <source>
        <dbReference type="ARBA" id="ARBA00023136"/>
    </source>
</evidence>
<feature type="transmembrane region" description="Helical" evidence="5">
    <location>
        <begin position="21"/>
        <end position="44"/>
    </location>
</feature>
<dbReference type="Pfam" id="PF06271">
    <property type="entry name" value="RDD"/>
    <property type="match status" value="1"/>
</dbReference>
<feature type="transmembrane region" description="Helical" evidence="5">
    <location>
        <begin position="101"/>
        <end position="126"/>
    </location>
</feature>
<dbReference type="KEGG" id="cik:H0194_10730"/>
<gene>
    <name evidence="7" type="ORF">H0194_10730</name>
</gene>
<feature type="transmembrane region" description="Helical" evidence="5">
    <location>
        <begin position="50"/>
        <end position="69"/>
    </location>
</feature>
<feature type="domain" description="RDD" evidence="6">
    <location>
        <begin position="14"/>
        <end position="136"/>
    </location>
</feature>
<proteinExistence type="predicted"/>
<keyword evidence="3 5" id="KW-1133">Transmembrane helix</keyword>
<dbReference type="InterPro" id="IPR010432">
    <property type="entry name" value="RDD"/>
</dbReference>
<dbReference type="AlphaFoldDB" id="A0A7G7CPG2"/>
<evidence type="ECO:0000313" key="7">
    <source>
        <dbReference type="EMBL" id="QNE89478.1"/>
    </source>
</evidence>